<evidence type="ECO:0000313" key="4">
    <source>
        <dbReference type="EMBL" id="KAK1626955.1"/>
    </source>
</evidence>
<dbReference type="AlphaFoldDB" id="A0AAD8VWT0"/>
<feature type="region of interest" description="Disordered" evidence="2">
    <location>
        <begin position="1"/>
        <end position="40"/>
    </location>
</feature>
<evidence type="ECO:0000259" key="3">
    <source>
        <dbReference type="Pfam" id="PF20241"/>
    </source>
</evidence>
<dbReference type="PANTHER" id="PTHR33065:SF128">
    <property type="entry name" value="DUF6598 DOMAIN-CONTAINING PROTEIN"/>
    <property type="match status" value="1"/>
</dbReference>
<evidence type="ECO:0000256" key="1">
    <source>
        <dbReference type="SAM" id="Coils"/>
    </source>
</evidence>
<dbReference type="Pfam" id="PF20241">
    <property type="entry name" value="DUF6598"/>
    <property type="match status" value="1"/>
</dbReference>
<comment type="caution">
    <text evidence="4">The sequence shown here is derived from an EMBL/GenBank/DDBJ whole genome shotgun (WGS) entry which is preliminary data.</text>
</comment>
<gene>
    <name evidence="4" type="ORF">QYE76_001270</name>
</gene>
<organism evidence="4 5">
    <name type="scientific">Lolium multiflorum</name>
    <name type="common">Italian ryegrass</name>
    <name type="synonym">Lolium perenne subsp. multiflorum</name>
    <dbReference type="NCBI Taxonomy" id="4521"/>
    <lineage>
        <taxon>Eukaryota</taxon>
        <taxon>Viridiplantae</taxon>
        <taxon>Streptophyta</taxon>
        <taxon>Embryophyta</taxon>
        <taxon>Tracheophyta</taxon>
        <taxon>Spermatophyta</taxon>
        <taxon>Magnoliopsida</taxon>
        <taxon>Liliopsida</taxon>
        <taxon>Poales</taxon>
        <taxon>Poaceae</taxon>
        <taxon>BOP clade</taxon>
        <taxon>Pooideae</taxon>
        <taxon>Poodae</taxon>
        <taxon>Poeae</taxon>
        <taxon>Poeae Chloroplast Group 2 (Poeae type)</taxon>
        <taxon>Loliodinae</taxon>
        <taxon>Loliinae</taxon>
        <taxon>Lolium</taxon>
    </lineage>
</organism>
<sequence length="394" mass="44644">MIPKTEEQSRRDVHPPQIQKMEEQFRRDPRPPEIQRRGVEEAAPLTKTRWVKSIIELETPLDRLRYLDELQERINVMEAEYLRKNGIQRRDEEKLPREEQEIEDYRKQWESCYGCSFGSFDAETSLGHVYCATGTIPPDVLPECSLQFFSIKVTGLSYSLSWPLQVHGFVAARDSVDHKRNYLFRCTRDSCQTLTKNDPFLRLTGPSRAVLLFDKVVVEVQLKVKGDKESEDEVLAFKCFEFQQSSPLKDGIPTRIPGQRCKLECALAVLPKSIGATVGFRVVDGSWPDQCPGLIVCKTDNAKEGEVVLLLDFQDGKLPTRSDGVVELSRRLVSVGFPAGKLIFSVEASRNSFSAKATVDFGMEMSGASTRMCDLVFCKMEVTVSWSLVSANRD</sequence>
<protein>
    <recommendedName>
        <fullName evidence="3">DUF6598 domain-containing protein</fullName>
    </recommendedName>
</protein>
<keyword evidence="1" id="KW-0175">Coiled coil</keyword>
<evidence type="ECO:0000313" key="5">
    <source>
        <dbReference type="Proteomes" id="UP001231189"/>
    </source>
</evidence>
<dbReference type="InterPro" id="IPR046533">
    <property type="entry name" value="DUF6598"/>
</dbReference>
<proteinExistence type="predicted"/>
<accession>A0AAD8VWT0</accession>
<reference evidence="4" key="1">
    <citation type="submission" date="2023-07" db="EMBL/GenBank/DDBJ databases">
        <title>A chromosome-level genome assembly of Lolium multiflorum.</title>
        <authorList>
            <person name="Chen Y."/>
            <person name="Copetti D."/>
            <person name="Kolliker R."/>
            <person name="Studer B."/>
        </authorList>
    </citation>
    <scope>NUCLEOTIDE SEQUENCE</scope>
    <source>
        <strain evidence="4">02402/16</strain>
        <tissue evidence="4">Leaf</tissue>
    </source>
</reference>
<dbReference type="EMBL" id="JAUUTY010000005">
    <property type="protein sequence ID" value="KAK1626955.1"/>
    <property type="molecule type" value="Genomic_DNA"/>
</dbReference>
<dbReference type="Proteomes" id="UP001231189">
    <property type="component" value="Unassembled WGS sequence"/>
</dbReference>
<evidence type="ECO:0000256" key="2">
    <source>
        <dbReference type="SAM" id="MobiDB-lite"/>
    </source>
</evidence>
<dbReference type="PANTHER" id="PTHR33065">
    <property type="entry name" value="OS07G0486400 PROTEIN"/>
    <property type="match status" value="1"/>
</dbReference>
<name>A0AAD8VWT0_LOLMU</name>
<feature type="coiled-coil region" evidence="1">
    <location>
        <begin position="67"/>
        <end position="108"/>
    </location>
</feature>
<feature type="domain" description="DUF6598" evidence="3">
    <location>
        <begin position="145"/>
        <end position="384"/>
    </location>
</feature>
<keyword evidence="5" id="KW-1185">Reference proteome</keyword>